<keyword evidence="6" id="KW-0560">Oxidoreductase</keyword>
<keyword evidence="9" id="KW-1185">Reference proteome</keyword>
<dbReference type="NCBIfam" id="NF008275">
    <property type="entry name" value="PRK11053.1"/>
    <property type="match status" value="1"/>
</dbReference>
<dbReference type="CDD" id="cd02149">
    <property type="entry name" value="NfsB-like"/>
    <property type="match status" value="1"/>
</dbReference>
<dbReference type="Gene3D" id="3.40.109.10">
    <property type="entry name" value="NADH Oxidase"/>
    <property type="match status" value="1"/>
</dbReference>
<feature type="domain" description="Nitroreductase" evidence="7">
    <location>
        <begin position="9"/>
        <end position="192"/>
    </location>
</feature>
<proteinExistence type="inferred from homology"/>
<dbReference type="Pfam" id="PF00881">
    <property type="entry name" value="Nitroreductase"/>
    <property type="match status" value="1"/>
</dbReference>
<reference evidence="8 9" key="1">
    <citation type="submission" date="2018-08" db="EMBL/GenBank/DDBJ databases">
        <title>Neisseria animalis ATCC 49930 complete genome.</title>
        <authorList>
            <person name="Veseli I.A."/>
            <person name="Mascarenhas dos Santos A.C."/>
            <person name="Buttler R."/>
            <person name="Pombert J.-F."/>
        </authorList>
    </citation>
    <scope>NUCLEOTIDE SEQUENCE [LARGE SCALE GENOMIC DNA]</scope>
    <source>
        <strain evidence="8 9">ATCC 49930</strain>
    </source>
</reference>
<dbReference type="EMBL" id="CP031699">
    <property type="protein sequence ID" value="QEY24040.1"/>
    <property type="molecule type" value="Genomic_DNA"/>
</dbReference>
<accession>A0A5P3MRG9</accession>
<keyword evidence="3" id="KW-0285">Flavoprotein</keyword>
<evidence type="ECO:0000256" key="4">
    <source>
        <dbReference type="ARBA" id="ARBA00022643"/>
    </source>
</evidence>
<dbReference type="InterPro" id="IPR029479">
    <property type="entry name" value="Nitroreductase"/>
</dbReference>
<protein>
    <submittedName>
        <fullName evidence="8">Oxygen-insensitive NAD(P)H nitroreductase</fullName>
    </submittedName>
</protein>
<dbReference type="PANTHER" id="PTHR43673">
    <property type="entry name" value="NAD(P)H NITROREDUCTASE YDGI-RELATED"/>
    <property type="match status" value="1"/>
</dbReference>
<dbReference type="Proteomes" id="UP000325536">
    <property type="component" value="Chromosome"/>
</dbReference>
<dbReference type="PANTHER" id="PTHR43673:SF2">
    <property type="entry name" value="NITROREDUCTASE"/>
    <property type="match status" value="1"/>
</dbReference>
<dbReference type="InterPro" id="IPR033878">
    <property type="entry name" value="NfsB-like"/>
</dbReference>
<evidence type="ECO:0000256" key="5">
    <source>
        <dbReference type="ARBA" id="ARBA00022857"/>
    </source>
</evidence>
<evidence type="ECO:0000313" key="9">
    <source>
        <dbReference type="Proteomes" id="UP000325536"/>
    </source>
</evidence>
<dbReference type="GO" id="GO:0016491">
    <property type="term" value="F:oxidoreductase activity"/>
    <property type="evidence" value="ECO:0007669"/>
    <property type="project" value="UniProtKB-KW"/>
</dbReference>
<organism evidence="8 9">
    <name type="scientific">Neisseria animalis</name>
    <dbReference type="NCBI Taxonomy" id="492"/>
    <lineage>
        <taxon>Bacteria</taxon>
        <taxon>Pseudomonadati</taxon>
        <taxon>Pseudomonadota</taxon>
        <taxon>Betaproteobacteria</taxon>
        <taxon>Neisseriales</taxon>
        <taxon>Neisseriaceae</taxon>
        <taxon>Neisseria</taxon>
    </lineage>
</organism>
<evidence type="ECO:0000256" key="3">
    <source>
        <dbReference type="ARBA" id="ARBA00022630"/>
    </source>
</evidence>
<evidence type="ECO:0000256" key="6">
    <source>
        <dbReference type="ARBA" id="ARBA00023002"/>
    </source>
</evidence>
<dbReference type="KEGG" id="naq:D0T90_05635"/>
<evidence type="ECO:0000259" key="7">
    <source>
        <dbReference type="Pfam" id="PF00881"/>
    </source>
</evidence>
<dbReference type="SUPFAM" id="SSF55469">
    <property type="entry name" value="FMN-dependent nitroreductase-like"/>
    <property type="match status" value="1"/>
</dbReference>
<gene>
    <name evidence="8" type="ORF">D0T90_05635</name>
</gene>
<comment type="cofactor">
    <cofactor evidence="1">
        <name>FMN</name>
        <dbReference type="ChEBI" id="CHEBI:58210"/>
    </cofactor>
</comment>
<keyword evidence="5" id="KW-0521">NADP</keyword>
<comment type="similarity">
    <text evidence="2">Belongs to the nitroreductase family.</text>
</comment>
<evidence type="ECO:0000313" key="8">
    <source>
        <dbReference type="EMBL" id="QEY24040.1"/>
    </source>
</evidence>
<name>A0A5P3MRG9_NEIAN</name>
<dbReference type="OrthoDB" id="9809288at2"/>
<sequence>MNITELTQKRYATKQFNPNKKISDADFAHIKAALRNSPSSVNIQPWHFVVADDEEGKARIVKAAQDFPFNIAKIADASHVVVFASRMHADDAFLNELLEKEDQDGRYALPEHKKGGDDARRTFLGIHRDTIKDEKEWLANQVHIGMGYALMAAAVLGIDSIPMEGVDLAVLDKEFGLTEKGYKALAVVSFGYHADEDFNAKLPKSRLAEAQIFTQA</sequence>
<evidence type="ECO:0000256" key="1">
    <source>
        <dbReference type="ARBA" id="ARBA00001917"/>
    </source>
</evidence>
<evidence type="ECO:0000256" key="2">
    <source>
        <dbReference type="ARBA" id="ARBA00007118"/>
    </source>
</evidence>
<dbReference type="InterPro" id="IPR000415">
    <property type="entry name" value="Nitroreductase-like"/>
</dbReference>
<keyword evidence="4" id="KW-0288">FMN</keyword>
<dbReference type="AlphaFoldDB" id="A0A5P3MRG9"/>